<comment type="subcellular location">
    <subcellularLocation>
        <location evidence="1">Cell membrane</location>
        <topology evidence="1">Single-pass type II membrane protein</topology>
    </subcellularLocation>
</comment>
<reference evidence="6" key="3">
    <citation type="submission" date="2025-09" db="UniProtKB">
        <authorList>
            <consortium name="Ensembl"/>
        </authorList>
    </citation>
    <scope>IDENTIFICATION</scope>
</reference>
<dbReference type="GeneTree" id="ENSGT00940000154657"/>
<proteinExistence type="predicted"/>
<dbReference type="GO" id="GO:1901379">
    <property type="term" value="P:regulation of potassium ion transmembrane transport"/>
    <property type="evidence" value="ECO:0007669"/>
    <property type="project" value="TreeGrafter"/>
</dbReference>
<dbReference type="Pfam" id="PF00326">
    <property type="entry name" value="Peptidase_S9"/>
    <property type="match status" value="1"/>
</dbReference>
<feature type="domain" description="Dipeptidylpeptidase IV N-terminal" evidence="5">
    <location>
        <begin position="133"/>
        <end position="498"/>
    </location>
</feature>
<dbReference type="GO" id="GO:0006508">
    <property type="term" value="P:proteolysis"/>
    <property type="evidence" value="ECO:0007669"/>
    <property type="project" value="InterPro"/>
</dbReference>
<evidence type="ECO:0008006" key="8">
    <source>
        <dbReference type="Google" id="ProtNLM"/>
    </source>
</evidence>
<dbReference type="SUPFAM" id="SSF82171">
    <property type="entry name" value="DPP6 N-terminal domain-like"/>
    <property type="match status" value="1"/>
</dbReference>
<keyword evidence="3" id="KW-1133">Transmembrane helix</keyword>
<dbReference type="InterPro" id="IPR029058">
    <property type="entry name" value="AB_hydrolase_fold"/>
</dbReference>
<evidence type="ECO:0000256" key="1">
    <source>
        <dbReference type="ARBA" id="ARBA00004401"/>
    </source>
</evidence>
<dbReference type="GO" id="GO:0008236">
    <property type="term" value="F:serine-type peptidase activity"/>
    <property type="evidence" value="ECO:0007669"/>
    <property type="project" value="InterPro"/>
</dbReference>
<dbReference type="InParanoid" id="A0A7N6C115"/>
<dbReference type="InterPro" id="IPR050278">
    <property type="entry name" value="Serine_Prot_S9B/DPPIV"/>
</dbReference>
<sequence length="793" mass="89992">MNQTASVSHQIECQPVKDTKEFVDVSPPQRNWKGIAISLLVIVVVCSLITMSVVVLTPMEIPGSSRSRLTVADLYKPEFSVHDPGATWISDSEVVYRNREGHVIKFNFALNETEVILSNSTFVAFKVAKYSLSADLKYALFAYDVKQMYRYSYTASYIIYNIYTREVWELNPPEVQNAVLQHAAWGRQGQQLIYIFENNIYYQSDVRSNSLRITSSGMEGVIFNGLADWLYEEEILRSHLAHWWSPDGERLAFLTINNTLVPNMALPQFTGSTYPRGLQYPYPMAGQTNPAVKLSVVNLFGATHTQELQPPDQLRLRDFYVTTVKWISNTHLAVRWLNRPQNASLLTVCDSTIGVCLQRHEDSSETWLSRPRQEPLFSKDRSRFFLTLPVKQGGQGDFHHITMFTKKLRRDQDEVRHLTSGDWEVTQILAYDENNQIIYFLSTEESAQQRHLYSVSTLGLLPRRCLTCGLREECTFFNADISPDAQHAVLHCKGPGVPAVLLLSFDDVDSYFVLENNDPLRSALDTKRLIQTDIRMITNDNFELPLKLIYPPDFSESYLYGLLLIVGSSPGDQAVTEEFRLDWDSVLVGSEQVIVARLDGRGSGFRGQRVLQQVHQRLGTVDAEDQIAAVEYLTKLPFIDRTRVGVFGEDYGGFLTLTMLKSTDRLIRCAAAQAPVIDWTMYDSAFSERYLGSPSTDENRYQASKVLSNMKGLQGGTLLLAHGTADANIHFQHSAELIKHLIKIGANYSMQIYPDEGHFLSRRSQIQLTHSLIGYFRGCLLDTSSLLDQRDDE</sequence>
<dbReference type="GO" id="GO:0008076">
    <property type="term" value="C:voltage-gated potassium channel complex"/>
    <property type="evidence" value="ECO:0007669"/>
    <property type="project" value="TreeGrafter"/>
</dbReference>
<dbReference type="PANTHER" id="PTHR11731">
    <property type="entry name" value="PROTEASE FAMILY S9B,C DIPEPTIDYL-PEPTIDASE IV-RELATED"/>
    <property type="match status" value="1"/>
</dbReference>
<reference evidence="6" key="2">
    <citation type="submission" date="2025-08" db="UniProtKB">
        <authorList>
            <consortium name="Ensembl"/>
        </authorList>
    </citation>
    <scope>IDENTIFICATION</scope>
</reference>
<dbReference type="FunFam" id="3.40.50.1820:FF:000003">
    <property type="entry name" value="Dipeptidyl peptidase 4"/>
    <property type="match status" value="1"/>
</dbReference>
<keyword evidence="2" id="KW-0325">Glycoprotein</keyword>
<keyword evidence="3" id="KW-0812">Transmembrane</keyword>
<feature type="transmembrane region" description="Helical" evidence="3">
    <location>
        <begin position="35"/>
        <end position="56"/>
    </location>
</feature>
<dbReference type="InterPro" id="IPR002469">
    <property type="entry name" value="Peptidase_S9B_N"/>
</dbReference>
<dbReference type="Gene3D" id="2.140.10.30">
    <property type="entry name" value="Dipeptidylpeptidase IV, N-terminal domain"/>
    <property type="match status" value="1"/>
</dbReference>
<evidence type="ECO:0000256" key="3">
    <source>
        <dbReference type="SAM" id="Phobius"/>
    </source>
</evidence>
<dbReference type="GO" id="GO:0015459">
    <property type="term" value="F:potassium channel regulator activity"/>
    <property type="evidence" value="ECO:0007669"/>
    <property type="project" value="TreeGrafter"/>
</dbReference>
<keyword evidence="3" id="KW-0472">Membrane</keyword>
<dbReference type="Ensembl" id="ENSATET00000055569.2">
    <property type="protein sequence ID" value="ENSATEP00000071906.2"/>
    <property type="gene ID" value="ENSATEG00000014628.3"/>
</dbReference>
<dbReference type="Pfam" id="PF00930">
    <property type="entry name" value="DPPIV_N"/>
    <property type="match status" value="1"/>
</dbReference>
<dbReference type="Gene3D" id="3.40.50.1820">
    <property type="entry name" value="alpha/beta hydrolase"/>
    <property type="match status" value="1"/>
</dbReference>
<evidence type="ECO:0000313" key="7">
    <source>
        <dbReference type="Proteomes" id="UP000265040"/>
    </source>
</evidence>
<dbReference type="AlphaFoldDB" id="A0A7N6C115"/>
<evidence type="ECO:0000256" key="2">
    <source>
        <dbReference type="ARBA" id="ARBA00023180"/>
    </source>
</evidence>
<evidence type="ECO:0000313" key="6">
    <source>
        <dbReference type="Ensembl" id="ENSATEP00000071906.2"/>
    </source>
</evidence>
<gene>
    <name evidence="6" type="primary">DPP10</name>
</gene>
<dbReference type="InterPro" id="IPR001375">
    <property type="entry name" value="Peptidase_S9_cat"/>
</dbReference>
<feature type="domain" description="Peptidase S9 prolyl oligopeptidase catalytic" evidence="4">
    <location>
        <begin position="581"/>
        <end position="780"/>
    </location>
</feature>
<keyword evidence="7" id="KW-1185">Reference proteome</keyword>
<organism evidence="6 7">
    <name type="scientific">Anabas testudineus</name>
    <name type="common">Climbing perch</name>
    <name type="synonym">Anthias testudineus</name>
    <dbReference type="NCBI Taxonomy" id="64144"/>
    <lineage>
        <taxon>Eukaryota</taxon>
        <taxon>Metazoa</taxon>
        <taxon>Chordata</taxon>
        <taxon>Craniata</taxon>
        <taxon>Vertebrata</taxon>
        <taxon>Euteleostomi</taxon>
        <taxon>Actinopterygii</taxon>
        <taxon>Neopterygii</taxon>
        <taxon>Teleostei</taxon>
        <taxon>Neoteleostei</taxon>
        <taxon>Acanthomorphata</taxon>
        <taxon>Anabantaria</taxon>
        <taxon>Anabantiformes</taxon>
        <taxon>Anabantoidei</taxon>
        <taxon>Anabantidae</taxon>
        <taxon>Anabas</taxon>
    </lineage>
</organism>
<name>A0A7N6C115_ANATE</name>
<dbReference type="SUPFAM" id="SSF53474">
    <property type="entry name" value="alpha/beta-Hydrolases"/>
    <property type="match status" value="1"/>
</dbReference>
<reference evidence="6" key="1">
    <citation type="submission" date="2021-04" db="EMBL/GenBank/DDBJ databases">
        <authorList>
            <consortium name="Wellcome Sanger Institute Data Sharing"/>
        </authorList>
    </citation>
    <scope>NUCLEOTIDE SEQUENCE [LARGE SCALE GENOMIC DNA]</scope>
</reference>
<accession>A0A7N6C115</accession>
<evidence type="ECO:0000259" key="5">
    <source>
        <dbReference type="Pfam" id="PF00930"/>
    </source>
</evidence>
<dbReference type="Proteomes" id="UP000265040">
    <property type="component" value="Chromosome 2"/>
</dbReference>
<protein>
    <recommendedName>
        <fullName evidence="8">Dipeptidyl peptidase like 10</fullName>
    </recommendedName>
</protein>
<dbReference type="PANTHER" id="PTHR11731:SF21">
    <property type="entry name" value="INACTIVE DIPEPTIDYL PEPTIDASE 10"/>
    <property type="match status" value="1"/>
</dbReference>
<evidence type="ECO:0000259" key="4">
    <source>
        <dbReference type="Pfam" id="PF00326"/>
    </source>
</evidence>